<dbReference type="AlphaFoldDB" id="A0A843X103"/>
<dbReference type="Proteomes" id="UP000652761">
    <property type="component" value="Unassembled WGS sequence"/>
</dbReference>
<evidence type="ECO:0000313" key="2">
    <source>
        <dbReference type="Proteomes" id="UP000652761"/>
    </source>
</evidence>
<name>A0A843X103_COLES</name>
<organism evidence="1 2">
    <name type="scientific">Colocasia esculenta</name>
    <name type="common">Wild taro</name>
    <name type="synonym">Arum esculentum</name>
    <dbReference type="NCBI Taxonomy" id="4460"/>
    <lineage>
        <taxon>Eukaryota</taxon>
        <taxon>Viridiplantae</taxon>
        <taxon>Streptophyta</taxon>
        <taxon>Embryophyta</taxon>
        <taxon>Tracheophyta</taxon>
        <taxon>Spermatophyta</taxon>
        <taxon>Magnoliopsida</taxon>
        <taxon>Liliopsida</taxon>
        <taxon>Araceae</taxon>
        <taxon>Aroideae</taxon>
        <taxon>Colocasieae</taxon>
        <taxon>Colocasia</taxon>
    </lineage>
</organism>
<comment type="caution">
    <text evidence="1">The sequence shown here is derived from an EMBL/GenBank/DDBJ whole genome shotgun (WGS) entry which is preliminary data.</text>
</comment>
<gene>
    <name evidence="1" type="ORF">Taro_043185</name>
</gene>
<dbReference type="EMBL" id="NMUH01004634">
    <property type="protein sequence ID" value="MQM10294.1"/>
    <property type="molecule type" value="Genomic_DNA"/>
</dbReference>
<protein>
    <submittedName>
        <fullName evidence="1">Uncharacterized protein</fullName>
    </submittedName>
</protein>
<evidence type="ECO:0000313" key="1">
    <source>
        <dbReference type="EMBL" id="MQM10294.1"/>
    </source>
</evidence>
<accession>A0A843X103</accession>
<reference evidence="1" key="1">
    <citation type="submission" date="2017-07" db="EMBL/GenBank/DDBJ databases">
        <title>Taro Niue Genome Assembly and Annotation.</title>
        <authorList>
            <person name="Atibalentja N."/>
            <person name="Keating K."/>
            <person name="Fields C.J."/>
        </authorList>
    </citation>
    <scope>NUCLEOTIDE SEQUENCE</scope>
    <source>
        <strain evidence="1">Niue_2</strain>
        <tissue evidence="1">Leaf</tissue>
    </source>
</reference>
<keyword evidence="2" id="KW-1185">Reference proteome</keyword>
<proteinExistence type="predicted"/>
<sequence length="194" mass="20710">MSRSCDYRWVVVVCMRVMCRALNGMQMSVLGRRHPEPSCSGRDEGVCRVPNRCAFLTCSGQAELQPVLLGQGKVCLACSRRGDPVWSGGNAGIASFIAFFTKNDAVTSSVGCPKFCMSQACARGLSRLSAAYGLPAGLLWPTMEADMSSGQAGLSFTSALAASLRPSKVELTLKAPAFTDDGYPAVYFTKEEVN</sequence>